<dbReference type="NCBIfam" id="TIGR01494">
    <property type="entry name" value="ATPase_P-type"/>
    <property type="match status" value="2"/>
</dbReference>
<feature type="transmembrane region" description="Helical" evidence="23">
    <location>
        <begin position="923"/>
        <end position="945"/>
    </location>
</feature>
<dbReference type="EC" id="7.2.2.3" evidence="19"/>
<evidence type="ECO:0000256" key="19">
    <source>
        <dbReference type="ARBA" id="ARBA00035029"/>
    </source>
</evidence>
<proteinExistence type="inferred from homology"/>
<keyword evidence="14" id="KW-0915">Sodium</keyword>
<comment type="similarity">
    <text evidence="18">Belongs to the cation transport ATPase (P-type) (TC 3.A.3) family. Type IID subfamily.</text>
</comment>
<feature type="transmembrane region" description="Helical" evidence="23">
    <location>
        <begin position="86"/>
        <end position="105"/>
    </location>
</feature>
<dbReference type="Proteomes" id="UP000319257">
    <property type="component" value="Unassembled WGS sequence"/>
</dbReference>
<feature type="transmembrane region" description="Helical" evidence="23">
    <location>
        <begin position="1015"/>
        <end position="1034"/>
    </location>
</feature>
<evidence type="ECO:0000256" key="16">
    <source>
        <dbReference type="ARBA" id="ARBA00023136"/>
    </source>
</evidence>
<dbReference type="AlphaFoldDB" id="A0A507B166"/>
<evidence type="ECO:0000256" key="22">
    <source>
        <dbReference type="SAM" id="MobiDB-lite"/>
    </source>
</evidence>
<dbReference type="GO" id="GO:0005886">
    <property type="term" value="C:plasma membrane"/>
    <property type="evidence" value="ECO:0007669"/>
    <property type="project" value="UniProtKB-SubCell"/>
</dbReference>
<evidence type="ECO:0000256" key="18">
    <source>
        <dbReference type="ARBA" id="ARBA00035017"/>
    </source>
</evidence>
<feature type="transmembrane region" description="Helical" evidence="23">
    <location>
        <begin position="875"/>
        <end position="895"/>
    </location>
</feature>
<dbReference type="InterPro" id="IPR018303">
    <property type="entry name" value="ATPase_P-typ_P_site"/>
</dbReference>
<dbReference type="GO" id="GO:0008554">
    <property type="term" value="F:P-type sodium transporter activity"/>
    <property type="evidence" value="ECO:0007669"/>
    <property type="project" value="UniProtKB-EC"/>
</dbReference>
<evidence type="ECO:0000256" key="2">
    <source>
        <dbReference type="ARBA" id="ARBA00004651"/>
    </source>
</evidence>
<dbReference type="InterPro" id="IPR001757">
    <property type="entry name" value="P_typ_ATPase"/>
</dbReference>
<feature type="compositionally biased region" description="Basic and acidic residues" evidence="22">
    <location>
        <begin position="1120"/>
        <end position="1136"/>
    </location>
</feature>
<dbReference type="InterPro" id="IPR023214">
    <property type="entry name" value="HAD_sf"/>
</dbReference>
<dbReference type="SUPFAM" id="SSF81653">
    <property type="entry name" value="Calcium ATPase, transduction domain A"/>
    <property type="match status" value="1"/>
</dbReference>
<evidence type="ECO:0000256" key="14">
    <source>
        <dbReference type="ARBA" id="ARBA00023053"/>
    </source>
</evidence>
<dbReference type="FunFam" id="1.20.1110.10:FF:000015">
    <property type="entry name" value="Sodium ion P-type ATPase"/>
    <property type="match status" value="1"/>
</dbReference>
<dbReference type="Gene3D" id="2.70.150.10">
    <property type="entry name" value="Calcium-transporting ATPase, cytoplasmic transduction domain A"/>
    <property type="match status" value="1"/>
</dbReference>
<reference evidence="25 26" key="1">
    <citation type="submission" date="2019-06" db="EMBL/GenBank/DDBJ databases">
        <title>Draft genome sequence of the filamentous fungus Phialemoniopsis curvata isolated from diesel fuel.</title>
        <authorList>
            <person name="Varaljay V.A."/>
            <person name="Lyon W.J."/>
            <person name="Crouch A.L."/>
            <person name="Drake C.E."/>
            <person name="Hollomon J.M."/>
            <person name="Nadeau L.J."/>
            <person name="Nunn H.S."/>
            <person name="Stevenson B.S."/>
            <person name="Bojanowski C.L."/>
            <person name="Crookes-Goodson W.J."/>
        </authorList>
    </citation>
    <scope>NUCLEOTIDE SEQUENCE [LARGE SCALE GENOMIC DNA]</scope>
    <source>
        <strain evidence="25 26">D216</strain>
    </source>
</reference>
<protein>
    <recommendedName>
        <fullName evidence="19">P-type Na(+) transporter</fullName>
        <ecNumber evidence="19">7.2.2.3</ecNumber>
    </recommendedName>
</protein>
<keyword evidence="5" id="KW-0633">Potassium transport</keyword>
<comment type="catalytic activity">
    <reaction evidence="20">
        <text>K(+)(in) + ATP + H2O = K(+)(out) + ADP + phosphate + H(+)</text>
        <dbReference type="Rhea" id="RHEA:75815"/>
        <dbReference type="ChEBI" id="CHEBI:15377"/>
        <dbReference type="ChEBI" id="CHEBI:15378"/>
        <dbReference type="ChEBI" id="CHEBI:29103"/>
        <dbReference type="ChEBI" id="CHEBI:30616"/>
        <dbReference type="ChEBI" id="CHEBI:43474"/>
        <dbReference type="ChEBI" id="CHEBI:456216"/>
    </reaction>
</comment>
<accession>A0A507B166</accession>
<dbReference type="InterPro" id="IPR004014">
    <property type="entry name" value="ATPase_P-typ_cation-transptr_N"/>
</dbReference>
<evidence type="ECO:0000256" key="23">
    <source>
        <dbReference type="SAM" id="Phobius"/>
    </source>
</evidence>
<gene>
    <name evidence="25" type="ORF">E0L32_006866</name>
</gene>
<evidence type="ECO:0000256" key="12">
    <source>
        <dbReference type="ARBA" id="ARBA00022967"/>
    </source>
</evidence>
<dbReference type="InterPro" id="IPR006068">
    <property type="entry name" value="ATPase_P-typ_cation-transptr_C"/>
</dbReference>
<dbReference type="PANTHER" id="PTHR42861">
    <property type="entry name" value="CALCIUM-TRANSPORTING ATPASE"/>
    <property type="match status" value="1"/>
</dbReference>
<feature type="transmembrane region" description="Helical" evidence="23">
    <location>
        <begin position="965"/>
        <end position="986"/>
    </location>
</feature>
<evidence type="ECO:0000256" key="10">
    <source>
        <dbReference type="ARBA" id="ARBA00022842"/>
    </source>
</evidence>
<name>A0A507B166_9PEZI</name>
<comment type="cofactor">
    <cofactor evidence="1">
        <name>Mg(2+)</name>
        <dbReference type="ChEBI" id="CHEBI:18420"/>
    </cofactor>
</comment>
<keyword evidence="11" id="KW-0630">Potassium</keyword>
<dbReference type="STRING" id="1093900.A0A507B166"/>
<dbReference type="InterPro" id="IPR008250">
    <property type="entry name" value="ATPase_P-typ_transduc_dom_A_sf"/>
</dbReference>
<evidence type="ECO:0000313" key="25">
    <source>
        <dbReference type="EMBL" id="TPX12454.1"/>
    </source>
</evidence>
<dbReference type="SUPFAM" id="SSF56784">
    <property type="entry name" value="HAD-like"/>
    <property type="match status" value="1"/>
</dbReference>
<keyword evidence="16 23" id="KW-0472">Membrane</keyword>
<dbReference type="SUPFAM" id="SSF81660">
    <property type="entry name" value="Metal cation-transporting ATPase, ATP-binding domain N"/>
    <property type="match status" value="1"/>
</dbReference>
<evidence type="ECO:0000256" key="1">
    <source>
        <dbReference type="ARBA" id="ARBA00001946"/>
    </source>
</evidence>
<dbReference type="PROSITE" id="PS00154">
    <property type="entry name" value="ATPASE_E1_E2"/>
    <property type="match status" value="1"/>
</dbReference>
<evidence type="ECO:0000256" key="11">
    <source>
        <dbReference type="ARBA" id="ARBA00022958"/>
    </source>
</evidence>
<feature type="transmembrane region" description="Helical" evidence="23">
    <location>
        <begin position="842"/>
        <end position="863"/>
    </location>
</feature>
<sequence length="1136" mass="124938">MSANFERHPFLLTVEDVAKHLNTDIDKGLSSAQVAELSQQYPKNELDVGGAVAWYTILARQFFNAMILVLLFATAVSFGIQDWVEGGVLAGVIVLNVSIGFFQEFKAEKKMDALRSLSSPSATVVRDGKAQVIPNPEVVPGDIVILKMGDTVPADLRMFEVMNLTCDEQNMTGESLPVEKITENNIIDHTTGQLAESAEHVSLGDRINCAYASTIVRKGRGRGIVYATAMATAVGEIAASTTKKKRKPGRSMNAKKYGYKQIFIGAFKRTFDAVGKFLGLTEGTPLQRKLAQLAYYLFGCALILAVIVFGVHRFDIPNEVIVYAISTGIAIIPESLVAVLTITMVQATRVMRKANVVVRDLSALEALGGVTNICSDKTGTLTQGAMIVKKAWLPSSKILTVHDSMDPANPTVGRVTCADKVEKVEEAPEEPAAVRDYDQERTVNALKFDVPEEKLKQNEKKPEEPAAELTPELQTLLVSSALCNLATVRKDKESDAWQTTGEPTEIALQVFARRFEIGKKILEGQGWRQLAEFPFDSSIKRMSVIYDAPEDLDEKSEFPPENSLVFTKGAVERILDLCTQVGTGAAQRAMTDALKDEILDQMNAFASLGQRVLAIAYKPWEGKYRKADAHKPEHTGDEDVDHQRALDEQQRRNAAEEELRREVESGLVLVGLLGIYDPPRKETTPSIAECSNAGIRVHMLTGDHPATAEAIAKEVGIIPRKLSSLPADVANTVVLKATDFDKLSEAEIDALPELPLVIARCAPDTKTRMIEALRRRSAYMAMTGDGVNDAPSLSRADVGIAMGSGSDVAKSAAKIVLTDDKFNSIVAAIRQGRRMFDNIQKFILHLLTSNVGEVILLICGLGFKDQDGLSVFPISPLQIIWINMLTSSFPAFGLGREKASPEVMKKPPHKRGVFTMQIMADMLIYGTIMGACTLVTFIIVVYGRYGGQLGQECNREWSPACEPVFRARAAVFAELTWLILISAWEFKSLRRSMFRLDPDSQSRFPFFRDMYENRFLFFSVVIGGASVFLSIYIPKLNKVVFRHSPISWEWGLVFGGLVIFILGVEAWKWAKRSFGLFLDSAVVRGPFAQGSEDGPGRLGKTFSMASLKSWGSFGRTRSKAKTEKSIDNRSEAENAV</sequence>
<keyword evidence="26" id="KW-1185">Reference proteome</keyword>
<evidence type="ECO:0000256" key="7">
    <source>
        <dbReference type="ARBA" id="ARBA00022723"/>
    </source>
</evidence>
<keyword evidence="9" id="KW-0067">ATP-binding</keyword>
<dbReference type="GO" id="GO:0006813">
    <property type="term" value="P:potassium ion transport"/>
    <property type="evidence" value="ECO:0007669"/>
    <property type="project" value="UniProtKB-KW"/>
</dbReference>
<dbReference type="InParanoid" id="A0A507B166"/>
<evidence type="ECO:0000256" key="3">
    <source>
        <dbReference type="ARBA" id="ARBA00022448"/>
    </source>
</evidence>
<dbReference type="PRINTS" id="PR00119">
    <property type="entry name" value="CATATPASE"/>
</dbReference>
<dbReference type="InterPro" id="IPR036412">
    <property type="entry name" value="HAD-like_sf"/>
</dbReference>
<dbReference type="FunFam" id="3.40.50.1000:FF:000047">
    <property type="entry name" value="Sodium P-type ATPase"/>
    <property type="match status" value="1"/>
</dbReference>
<keyword evidence="4" id="KW-1003">Cell membrane</keyword>
<organism evidence="25 26">
    <name type="scientific">Thyridium curvatum</name>
    <dbReference type="NCBI Taxonomy" id="1093900"/>
    <lineage>
        <taxon>Eukaryota</taxon>
        <taxon>Fungi</taxon>
        <taxon>Dikarya</taxon>
        <taxon>Ascomycota</taxon>
        <taxon>Pezizomycotina</taxon>
        <taxon>Sordariomycetes</taxon>
        <taxon>Sordariomycetidae</taxon>
        <taxon>Thyridiales</taxon>
        <taxon>Thyridiaceae</taxon>
        <taxon>Thyridium</taxon>
    </lineage>
</organism>
<dbReference type="Pfam" id="PF00122">
    <property type="entry name" value="E1-E2_ATPase"/>
    <property type="match status" value="1"/>
</dbReference>
<keyword evidence="7" id="KW-0479">Metal-binding</keyword>
<evidence type="ECO:0000256" key="5">
    <source>
        <dbReference type="ARBA" id="ARBA00022538"/>
    </source>
</evidence>
<evidence type="ECO:0000256" key="17">
    <source>
        <dbReference type="ARBA" id="ARBA00023201"/>
    </source>
</evidence>
<dbReference type="SFLD" id="SFLDS00003">
    <property type="entry name" value="Haloacid_Dehalogenase"/>
    <property type="match status" value="1"/>
</dbReference>
<evidence type="ECO:0000259" key="24">
    <source>
        <dbReference type="SMART" id="SM00831"/>
    </source>
</evidence>
<feature type="transmembrane region" description="Helical" evidence="23">
    <location>
        <begin position="1046"/>
        <end position="1067"/>
    </location>
</feature>
<dbReference type="InterPro" id="IPR023298">
    <property type="entry name" value="ATPase_P-typ_TM_dom_sf"/>
</dbReference>
<dbReference type="RefSeq" id="XP_030994165.1">
    <property type="nucleotide sequence ID" value="XM_031141546.1"/>
</dbReference>
<feature type="transmembrane region" description="Helical" evidence="23">
    <location>
        <begin position="293"/>
        <end position="314"/>
    </location>
</feature>
<dbReference type="GO" id="GO:0046872">
    <property type="term" value="F:metal ion binding"/>
    <property type="evidence" value="ECO:0007669"/>
    <property type="project" value="UniProtKB-KW"/>
</dbReference>
<keyword evidence="15" id="KW-0406">Ion transport</keyword>
<dbReference type="GO" id="GO:0005524">
    <property type="term" value="F:ATP binding"/>
    <property type="evidence" value="ECO:0007669"/>
    <property type="project" value="UniProtKB-KW"/>
</dbReference>
<evidence type="ECO:0000256" key="21">
    <source>
        <dbReference type="ARBA" id="ARBA00049499"/>
    </source>
</evidence>
<keyword evidence="10" id="KW-0460">Magnesium</keyword>
<dbReference type="SUPFAM" id="SSF81665">
    <property type="entry name" value="Calcium ATPase, transmembrane domain M"/>
    <property type="match status" value="1"/>
</dbReference>
<keyword evidence="12" id="KW-1278">Translocase</keyword>
<feature type="domain" description="Cation-transporting P-type ATPase N-terminal" evidence="24">
    <location>
        <begin position="8"/>
        <end position="82"/>
    </location>
</feature>
<keyword evidence="6 23" id="KW-0812">Transmembrane</keyword>
<evidence type="ECO:0000256" key="20">
    <source>
        <dbReference type="ARBA" id="ARBA00048599"/>
    </source>
</evidence>
<dbReference type="Pfam" id="PF13246">
    <property type="entry name" value="Cation_ATPase"/>
    <property type="match status" value="1"/>
</dbReference>
<dbReference type="Pfam" id="PF08282">
    <property type="entry name" value="Hydrolase_3"/>
    <property type="match status" value="1"/>
</dbReference>
<evidence type="ECO:0000256" key="9">
    <source>
        <dbReference type="ARBA" id="ARBA00022840"/>
    </source>
</evidence>
<feature type="transmembrane region" description="Helical" evidence="23">
    <location>
        <begin position="62"/>
        <end position="80"/>
    </location>
</feature>
<dbReference type="Pfam" id="PF00690">
    <property type="entry name" value="Cation_ATPase_N"/>
    <property type="match status" value="1"/>
</dbReference>
<keyword evidence="17" id="KW-0739">Sodium transport</keyword>
<dbReference type="OrthoDB" id="3352408at2759"/>
<dbReference type="SFLD" id="SFLDF00027">
    <property type="entry name" value="p-type_atpase"/>
    <property type="match status" value="1"/>
</dbReference>
<evidence type="ECO:0000256" key="13">
    <source>
        <dbReference type="ARBA" id="ARBA00022989"/>
    </source>
</evidence>
<dbReference type="SFLD" id="SFLDG00002">
    <property type="entry name" value="C1.7:_P-type_atpase_like"/>
    <property type="match status" value="1"/>
</dbReference>
<evidence type="ECO:0000256" key="6">
    <source>
        <dbReference type="ARBA" id="ARBA00022692"/>
    </source>
</evidence>
<comment type="caution">
    <text evidence="25">The sequence shown here is derived from an EMBL/GenBank/DDBJ whole genome shotgun (WGS) entry which is preliminary data.</text>
</comment>
<dbReference type="FunFam" id="3.40.50.1000:FF:000001">
    <property type="entry name" value="Phospholipid-transporting ATPase IC"/>
    <property type="match status" value="1"/>
</dbReference>
<feature type="transmembrane region" description="Helical" evidence="23">
    <location>
        <begin position="320"/>
        <end position="345"/>
    </location>
</feature>
<dbReference type="InterPro" id="IPR044492">
    <property type="entry name" value="P_typ_ATPase_HD_dom"/>
</dbReference>
<dbReference type="Gene3D" id="3.40.1110.10">
    <property type="entry name" value="Calcium-transporting ATPase, cytoplasmic domain N"/>
    <property type="match status" value="1"/>
</dbReference>
<dbReference type="EMBL" id="SKBQ01000040">
    <property type="protein sequence ID" value="TPX12454.1"/>
    <property type="molecule type" value="Genomic_DNA"/>
</dbReference>
<dbReference type="SMART" id="SM00831">
    <property type="entry name" value="Cation_ATPase_N"/>
    <property type="match status" value="1"/>
</dbReference>
<keyword evidence="3" id="KW-0813">Transport</keyword>
<dbReference type="Gene3D" id="1.20.1110.10">
    <property type="entry name" value="Calcium-transporting ATPase, transmembrane domain"/>
    <property type="match status" value="2"/>
</dbReference>
<keyword evidence="13 23" id="KW-1133">Transmembrane helix</keyword>
<evidence type="ECO:0000256" key="8">
    <source>
        <dbReference type="ARBA" id="ARBA00022741"/>
    </source>
</evidence>
<dbReference type="FunFam" id="1.20.1110.10:FF:000020">
    <property type="entry name" value="Sodium ion P-type ATPase"/>
    <property type="match status" value="1"/>
</dbReference>
<evidence type="ECO:0000256" key="15">
    <source>
        <dbReference type="ARBA" id="ARBA00023065"/>
    </source>
</evidence>
<dbReference type="Gene3D" id="3.40.50.1000">
    <property type="entry name" value="HAD superfamily/HAD-like"/>
    <property type="match status" value="1"/>
</dbReference>
<dbReference type="Pfam" id="PF00689">
    <property type="entry name" value="Cation_ATPase_C"/>
    <property type="match status" value="1"/>
</dbReference>
<dbReference type="InterPro" id="IPR059000">
    <property type="entry name" value="ATPase_P-type_domA"/>
</dbReference>
<dbReference type="InterPro" id="IPR023299">
    <property type="entry name" value="ATPase_P-typ_cyto_dom_N"/>
</dbReference>
<evidence type="ECO:0000313" key="26">
    <source>
        <dbReference type="Proteomes" id="UP000319257"/>
    </source>
</evidence>
<comment type="subcellular location">
    <subcellularLocation>
        <location evidence="2">Cell membrane</location>
        <topology evidence="2">Multi-pass membrane protein</topology>
    </subcellularLocation>
</comment>
<comment type="catalytic activity">
    <reaction evidence="21">
        <text>Na(+)(in) + ATP + H2O = Na(+)(out) + ADP + phosphate + H(+)</text>
        <dbReference type="Rhea" id="RHEA:14633"/>
        <dbReference type="ChEBI" id="CHEBI:15377"/>
        <dbReference type="ChEBI" id="CHEBI:15378"/>
        <dbReference type="ChEBI" id="CHEBI:29101"/>
        <dbReference type="ChEBI" id="CHEBI:30616"/>
        <dbReference type="ChEBI" id="CHEBI:43474"/>
        <dbReference type="ChEBI" id="CHEBI:456216"/>
        <dbReference type="EC" id="7.2.2.3"/>
    </reaction>
    <physiologicalReaction direction="left-to-right" evidence="21">
        <dbReference type="Rhea" id="RHEA:14634"/>
    </physiologicalReaction>
</comment>
<evidence type="ECO:0000256" key="4">
    <source>
        <dbReference type="ARBA" id="ARBA00022475"/>
    </source>
</evidence>
<keyword evidence="8" id="KW-0547">Nucleotide-binding</keyword>
<feature type="region of interest" description="Disordered" evidence="22">
    <location>
        <begin position="1113"/>
        <end position="1136"/>
    </location>
</feature>
<dbReference type="GeneID" id="41974313"/>
<dbReference type="GO" id="GO:0016887">
    <property type="term" value="F:ATP hydrolysis activity"/>
    <property type="evidence" value="ECO:0007669"/>
    <property type="project" value="InterPro"/>
</dbReference>